<dbReference type="InterPro" id="IPR011527">
    <property type="entry name" value="ABC1_TM_dom"/>
</dbReference>
<name>A0A0J9VFG1_FUSO4</name>
<gene>
    <name evidence="6" type="ORF">FOXG_20242</name>
</gene>
<dbReference type="Gene3D" id="1.20.1560.10">
    <property type="entry name" value="ABC transporter type 1, transmembrane domain"/>
    <property type="match status" value="1"/>
</dbReference>
<organism evidence="6 7">
    <name type="scientific">Fusarium oxysporum f. sp. lycopersici (strain 4287 / CBS 123668 / FGSC 9935 / NRRL 34936)</name>
    <name type="common">Fusarium vascular wilt of tomato</name>
    <dbReference type="NCBI Taxonomy" id="426428"/>
    <lineage>
        <taxon>Eukaryota</taxon>
        <taxon>Fungi</taxon>
        <taxon>Dikarya</taxon>
        <taxon>Ascomycota</taxon>
        <taxon>Pezizomycotina</taxon>
        <taxon>Sordariomycetes</taxon>
        <taxon>Hypocreomycetidae</taxon>
        <taxon>Hypocreales</taxon>
        <taxon>Nectriaceae</taxon>
        <taxon>Fusarium</taxon>
        <taxon>Fusarium oxysporum species complex</taxon>
    </lineage>
</organism>
<dbReference type="SUPFAM" id="SSF90123">
    <property type="entry name" value="ABC transporter transmembrane region"/>
    <property type="match status" value="1"/>
</dbReference>
<dbReference type="GO" id="GO:0005524">
    <property type="term" value="F:ATP binding"/>
    <property type="evidence" value="ECO:0007669"/>
    <property type="project" value="InterPro"/>
</dbReference>
<dbReference type="VEuPathDB" id="FungiDB:FOXG_20242"/>
<dbReference type="KEGG" id="fox:FOXG_20242"/>
<dbReference type="InterPro" id="IPR036640">
    <property type="entry name" value="ABC1_TM_sf"/>
</dbReference>
<evidence type="ECO:0000259" key="5">
    <source>
        <dbReference type="PROSITE" id="PS50929"/>
    </source>
</evidence>
<evidence type="ECO:0000256" key="4">
    <source>
        <dbReference type="SAM" id="Phobius"/>
    </source>
</evidence>
<dbReference type="Pfam" id="PF00664">
    <property type="entry name" value="ABC_membrane"/>
    <property type="match status" value="1"/>
</dbReference>
<protein>
    <recommendedName>
        <fullName evidence="5">ABC transmembrane type-1 domain-containing protein</fullName>
    </recommendedName>
</protein>
<evidence type="ECO:0000256" key="2">
    <source>
        <dbReference type="ARBA" id="ARBA00022989"/>
    </source>
</evidence>
<evidence type="ECO:0000256" key="1">
    <source>
        <dbReference type="ARBA" id="ARBA00022692"/>
    </source>
</evidence>
<keyword evidence="3 4" id="KW-0472">Membrane</keyword>
<reference evidence="6" key="2">
    <citation type="journal article" date="2010" name="Nature">
        <title>Comparative genomics reveals mobile pathogenicity chromosomes in Fusarium.</title>
        <authorList>
            <person name="Ma L.J."/>
            <person name="van der Does H.C."/>
            <person name="Borkovich K.A."/>
            <person name="Coleman J.J."/>
            <person name="Daboussi M.J."/>
            <person name="Di Pietro A."/>
            <person name="Dufresne M."/>
            <person name="Freitag M."/>
            <person name="Grabherr M."/>
            <person name="Henrissat B."/>
            <person name="Houterman P.M."/>
            <person name="Kang S."/>
            <person name="Shim W.B."/>
            <person name="Woloshuk C."/>
            <person name="Xie X."/>
            <person name="Xu J.R."/>
            <person name="Antoniw J."/>
            <person name="Baker S.E."/>
            <person name="Bluhm B.H."/>
            <person name="Breakspear A."/>
            <person name="Brown D.W."/>
            <person name="Butchko R.A."/>
            <person name="Chapman S."/>
            <person name="Coulson R."/>
            <person name="Coutinho P.M."/>
            <person name="Danchin E.G."/>
            <person name="Diener A."/>
            <person name="Gale L.R."/>
            <person name="Gardiner D.M."/>
            <person name="Goff S."/>
            <person name="Hammond-Kosack K.E."/>
            <person name="Hilburn K."/>
            <person name="Hua-Van A."/>
            <person name="Jonkers W."/>
            <person name="Kazan K."/>
            <person name="Kodira C.D."/>
            <person name="Koehrsen M."/>
            <person name="Kumar L."/>
            <person name="Lee Y.H."/>
            <person name="Li L."/>
            <person name="Manners J.M."/>
            <person name="Miranda-Saavedra D."/>
            <person name="Mukherjee M."/>
            <person name="Park G."/>
            <person name="Park J."/>
            <person name="Park S.Y."/>
            <person name="Proctor R.H."/>
            <person name="Regev A."/>
            <person name="Ruiz-Roldan M.C."/>
            <person name="Sain D."/>
            <person name="Sakthikumar S."/>
            <person name="Sykes S."/>
            <person name="Schwartz D.C."/>
            <person name="Turgeon B.G."/>
            <person name="Wapinski I."/>
            <person name="Yoder O."/>
            <person name="Young S."/>
            <person name="Zeng Q."/>
            <person name="Zhou S."/>
            <person name="Galagan J."/>
            <person name="Cuomo C.A."/>
            <person name="Kistler H.C."/>
            <person name="Rep M."/>
        </authorList>
    </citation>
    <scope>NUCLEOTIDE SEQUENCE [LARGE SCALE GENOMIC DNA]</scope>
    <source>
        <strain evidence="6">4287</strain>
    </source>
</reference>
<keyword evidence="2 4" id="KW-1133">Transmembrane helix</keyword>
<dbReference type="RefSeq" id="XP_018247691.1">
    <property type="nucleotide sequence ID" value="XM_018400504.1"/>
</dbReference>
<evidence type="ECO:0000256" key="3">
    <source>
        <dbReference type="ARBA" id="ARBA00023136"/>
    </source>
</evidence>
<accession>A0A0J9VFG1</accession>
<sequence>MSAVQRTALYFAYIGIVRFACTYIYASLFTFVGQRPTRNIRHEYLRAAFSQEIGFFDQVQGSISMQATSNAFPPLGKQAAFSFSTKD</sequence>
<dbReference type="AlphaFoldDB" id="A0A0J9VFG1"/>
<keyword evidence="1 4" id="KW-0812">Transmembrane</keyword>
<evidence type="ECO:0000313" key="7">
    <source>
        <dbReference type="Proteomes" id="UP000009097"/>
    </source>
</evidence>
<dbReference type="PROSITE" id="PS50929">
    <property type="entry name" value="ABC_TM1F"/>
    <property type="match status" value="1"/>
</dbReference>
<dbReference type="EMBL" id="DS231707">
    <property type="protein sequence ID" value="KNB09646.1"/>
    <property type="molecule type" value="Genomic_DNA"/>
</dbReference>
<proteinExistence type="predicted"/>
<dbReference type="GO" id="GO:0140359">
    <property type="term" value="F:ABC-type transporter activity"/>
    <property type="evidence" value="ECO:0007669"/>
    <property type="project" value="InterPro"/>
</dbReference>
<reference evidence="6" key="1">
    <citation type="submission" date="2007-04" db="EMBL/GenBank/DDBJ databases">
        <authorList>
            <consortium name="The Broad Institute Genome Sequencing Platform"/>
            <person name="Birren B."/>
            <person name="Lander E."/>
            <person name="Galagan J."/>
            <person name="Nusbaum C."/>
            <person name="Devon K."/>
            <person name="Ma L.-J."/>
            <person name="Jaffe D."/>
            <person name="Butler J."/>
            <person name="Alvarez P."/>
            <person name="Gnerre S."/>
            <person name="Grabherr M."/>
            <person name="Kleber M."/>
            <person name="Mauceli E."/>
            <person name="Brockman W."/>
            <person name="MacCallum I.A."/>
            <person name="Young S."/>
            <person name="LaButti K."/>
            <person name="DeCaprio D."/>
            <person name="Crawford M."/>
            <person name="Koehrsen M."/>
            <person name="Engels R."/>
            <person name="Montgomery P."/>
            <person name="Pearson M."/>
            <person name="Howarth C."/>
            <person name="Larson L."/>
            <person name="White J."/>
            <person name="O'Leary S."/>
            <person name="Kodira C."/>
            <person name="Zeng Q."/>
            <person name="Yandava C."/>
            <person name="Alvarado L."/>
            <person name="Kistler C."/>
            <person name="Shim W.-B."/>
            <person name="Kang S."/>
            <person name="Woloshuk C."/>
        </authorList>
    </citation>
    <scope>NUCLEOTIDE SEQUENCE</scope>
    <source>
        <strain evidence="6">4287</strain>
    </source>
</reference>
<dbReference type="Proteomes" id="UP000009097">
    <property type="component" value="Unassembled WGS sequence"/>
</dbReference>
<dbReference type="GO" id="GO:0016020">
    <property type="term" value="C:membrane"/>
    <property type="evidence" value="ECO:0007669"/>
    <property type="project" value="InterPro"/>
</dbReference>
<feature type="transmembrane region" description="Helical" evidence="4">
    <location>
        <begin position="12"/>
        <end position="32"/>
    </location>
</feature>
<dbReference type="GeneID" id="28960948"/>
<evidence type="ECO:0000313" key="6">
    <source>
        <dbReference type="EMBL" id="KNB09646.1"/>
    </source>
</evidence>
<feature type="domain" description="ABC transmembrane type-1" evidence="5">
    <location>
        <begin position="1"/>
        <end position="58"/>
    </location>
</feature>